<accession>A0A6A6NK33</accession>
<keyword evidence="3 5" id="KW-0274">FAD</keyword>
<protein>
    <recommendedName>
        <fullName evidence="5">Flavin-containing monooxygenase</fullName>
        <ecNumber evidence="5">1.-.-.-</ecNumber>
    </recommendedName>
</protein>
<keyword evidence="8" id="KW-1185">Reference proteome</keyword>
<dbReference type="EC" id="1.-.-.-" evidence="5"/>
<dbReference type="InterPro" id="IPR020946">
    <property type="entry name" value="Flavin_mOase-like"/>
</dbReference>
<dbReference type="EMBL" id="JAAGAX010000001">
    <property type="protein sequence ID" value="KAF2325528.1"/>
    <property type="molecule type" value="Genomic_DNA"/>
</dbReference>
<evidence type="ECO:0000256" key="5">
    <source>
        <dbReference type="RuleBase" id="RU361177"/>
    </source>
</evidence>
<evidence type="ECO:0000313" key="7">
    <source>
        <dbReference type="EMBL" id="KAF2325528.1"/>
    </source>
</evidence>
<keyword evidence="6" id="KW-0812">Transmembrane</keyword>
<dbReference type="GO" id="GO:0050660">
    <property type="term" value="F:flavin adenine dinucleotide binding"/>
    <property type="evidence" value="ECO:0007669"/>
    <property type="project" value="InterPro"/>
</dbReference>
<dbReference type="InterPro" id="IPR050346">
    <property type="entry name" value="FMO-like"/>
</dbReference>
<evidence type="ECO:0000256" key="3">
    <source>
        <dbReference type="ARBA" id="ARBA00022827"/>
    </source>
</evidence>
<sequence length="409" mass="45472">MVRLETEVVYVGLVEDSNKWKVRSKKKRAIAMVLTLILKMKFMMLLLFAMGITLNLVLLKYQASVLGQGSKCIATITVFRTSSEIKSITVLVISFCKTLKSGSGVVCAVTCGVRVDCICTVSHGVGLLPLGVASICSLVSCLASFLASDSGVPSGFGVRPRKQVVILIGSSLSAAEISREIAGVAKEVHVAARSVTDETYEQRTGYDNMWFHSMIERVHDDGSVVFRNGRVVVADIILHCTGYKYHFPFLETNGIVTVDDNRVGPLYKHVFPPSLAPFLSFVGIPRKIFPFAMFELQSKWIAGVLSGRIDLPSKEEMMEDVEAFYLQLEASNVPKSYTHNMGDSGFELSNWLGALCGCEGFEEWRMRMFYASTILKRLRPYTYRDEGEDDDHLILEANQDFIKYTSKTI</sequence>
<dbReference type="InterPro" id="IPR036188">
    <property type="entry name" value="FAD/NAD-bd_sf"/>
</dbReference>
<reference evidence="7 8" key="1">
    <citation type="journal article" date="2020" name="Mol. Plant">
        <title>The Chromosome-Based Rubber Tree Genome Provides New Insights into Spurge Genome Evolution and Rubber Biosynthesis.</title>
        <authorList>
            <person name="Liu J."/>
            <person name="Shi C."/>
            <person name="Shi C.C."/>
            <person name="Li W."/>
            <person name="Zhang Q.J."/>
            <person name="Zhang Y."/>
            <person name="Li K."/>
            <person name="Lu H.F."/>
            <person name="Shi C."/>
            <person name="Zhu S.T."/>
            <person name="Xiao Z.Y."/>
            <person name="Nan H."/>
            <person name="Yue Y."/>
            <person name="Zhu X.G."/>
            <person name="Wu Y."/>
            <person name="Hong X.N."/>
            <person name="Fan G.Y."/>
            <person name="Tong Y."/>
            <person name="Zhang D."/>
            <person name="Mao C.L."/>
            <person name="Liu Y.L."/>
            <person name="Hao S.J."/>
            <person name="Liu W.Q."/>
            <person name="Lv M.Q."/>
            <person name="Zhang H.B."/>
            <person name="Liu Y."/>
            <person name="Hu-Tang G.R."/>
            <person name="Wang J.P."/>
            <person name="Wang J.H."/>
            <person name="Sun Y.H."/>
            <person name="Ni S.B."/>
            <person name="Chen W.B."/>
            <person name="Zhang X.C."/>
            <person name="Jiao Y.N."/>
            <person name="Eichler E.E."/>
            <person name="Li G.H."/>
            <person name="Liu X."/>
            <person name="Gao L.Z."/>
        </authorList>
    </citation>
    <scope>NUCLEOTIDE SEQUENCE [LARGE SCALE GENOMIC DNA]</scope>
    <source>
        <strain evidence="8">cv. GT1</strain>
        <tissue evidence="7">Leaf</tissue>
    </source>
</reference>
<evidence type="ECO:0000313" key="8">
    <source>
        <dbReference type="Proteomes" id="UP000467840"/>
    </source>
</evidence>
<comment type="similarity">
    <text evidence="1 5">Belongs to the FMO family.</text>
</comment>
<keyword evidence="6" id="KW-1133">Transmembrane helix</keyword>
<dbReference type="Pfam" id="PF00743">
    <property type="entry name" value="FMO-like"/>
    <property type="match status" value="1"/>
</dbReference>
<dbReference type="PANTHER" id="PTHR23023">
    <property type="entry name" value="DIMETHYLANILINE MONOOXYGENASE"/>
    <property type="match status" value="1"/>
</dbReference>
<dbReference type="Proteomes" id="UP000467840">
    <property type="component" value="Chromosome 5"/>
</dbReference>
<dbReference type="SUPFAM" id="SSF51905">
    <property type="entry name" value="FAD/NAD(P)-binding domain"/>
    <property type="match status" value="1"/>
</dbReference>
<evidence type="ECO:0000256" key="6">
    <source>
        <dbReference type="SAM" id="Phobius"/>
    </source>
</evidence>
<dbReference type="AlphaFoldDB" id="A0A6A6NK33"/>
<keyword evidence="2 5" id="KW-0285">Flavoprotein</keyword>
<evidence type="ECO:0000256" key="1">
    <source>
        <dbReference type="ARBA" id="ARBA00009183"/>
    </source>
</evidence>
<name>A0A6A6NK33_HEVBR</name>
<keyword evidence="5" id="KW-0503">Monooxygenase</keyword>
<comment type="caution">
    <text evidence="7">The sequence shown here is derived from an EMBL/GenBank/DDBJ whole genome shotgun (WGS) entry which is preliminary data.</text>
</comment>
<feature type="transmembrane region" description="Helical" evidence="6">
    <location>
        <begin position="29"/>
        <end position="58"/>
    </location>
</feature>
<organism evidence="7 8">
    <name type="scientific">Hevea brasiliensis</name>
    <name type="common">Para rubber tree</name>
    <name type="synonym">Siphonia brasiliensis</name>
    <dbReference type="NCBI Taxonomy" id="3981"/>
    <lineage>
        <taxon>Eukaryota</taxon>
        <taxon>Viridiplantae</taxon>
        <taxon>Streptophyta</taxon>
        <taxon>Embryophyta</taxon>
        <taxon>Tracheophyta</taxon>
        <taxon>Spermatophyta</taxon>
        <taxon>Magnoliopsida</taxon>
        <taxon>eudicotyledons</taxon>
        <taxon>Gunneridae</taxon>
        <taxon>Pentapetalae</taxon>
        <taxon>rosids</taxon>
        <taxon>fabids</taxon>
        <taxon>Malpighiales</taxon>
        <taxon>Euphorbiaceae</taxon>
        <taxon>Crotonoideae</taxon>
        <taxon>Micrandreae</taxon>
        <taxon>Hevea</taxon>
    </lineage>
</organism>
<keyword evidence="6" id="KW-0472">Membrane</keyword>
<evidence type="ECO:0000256" key="4">
    <source>
        <dbReference type="ARBA" id="ARBA00023002"/>
    </source>
</evidence>
<evidence type="ECO:0000256" key="2">
    <source>
        <dbReference type="ARBA" id="ARBA00022630"/>
    </source>
</evidence>
<keyword evidence="4 5" id="KW-0560">Oxidoreductase</keyword>
<proteinExistence type="inferred from homology"/>
<dbReference type="GO" id="GO:0050661">
    <property type="term" value="F:NADP binding"/>
    <property type="evidence" value="ECO:0007669"/>
    <property type="project" value="InterPro"/>
</dbReference>
<dbReference type="Gene3D" id="3.50.50.60">
    <property type="entry name" value="FAD/NAD(P)-binding domain"/>
    <property type="match status" value="1"/>
</dbReference>
<comment type="cofactor">
    <cofactor evidence="5">
        <name>FAD</name>
        <dbReference type="ChEBI" id="CHEBI:57692"/>
    </cofactor>
</comment>
<gene>
    <name evidence="7" type="ORF">GH714_029849</name>
</gene>
<dbReference type="GO" id="GO:0004499">
    <property type="term" value="F:N,N-dimethylaniline monooxygenase activity"/>
    <property type="evidence" value="ECO:0007669"/>
    <property type="project" value="InterPro"/>
</dbReference>